<dbReference type="Proteomes" id="UP000003781">
    <property type="component" value="Unassembled WGS sequence"/>
</dbReference>
<reference evidence="2 3" key="1">
    <citation type="submission" date="2007-03" db="EMBL/GenBank/DDBJ databases">
        <authorList>
            <person name="Stal L."/>
            <person name="Ferriera S."/>
            <person name="Johnson J."/>
            <person name="Kravitz S."/>
            <person name="Beeson K."/>
            <person name="Sutton G."/>
            <person name="Rogers Y.-H."/>
            <person name="Friedman R."/>
            <person name="Frazier M."/>
            <person name="Venter J.C."/>
        </authorList>
    </citation>
    <scope>NUCLEOTIDE SEQUENCE [LARGE SCALE GENOMIC DNA]</scope>
    <source>
        <strain evidence="2 3">CCY0110</strain>
    </source>
</reference>
<feature type="coiled-coil region" evidence="1">
    <location>
        <begin position="203"/>
        <end position="268"/>
    </location>
</feature>
<gene>
    <name evidence="2" type="ORF">CY0110_14530</name>
</gene>
<name>A3IZ11_9CHRO</name>
<dbReference type="OrthoDB" id="431347at2"/>
<dbReference type="AlphaFoldDB" id="A3IZ11"/>
<comment type="caution">
    <text evidence="2">The sequence shown here is derived from an EMBL/GenBank/DDBJ whole genome shotgun (WGS) entry which is preliminary data.</text>
</comment>
<evidence type="ECO:0000256" key="1">
    <source>
        <dbReference type="SAM" id="Coils"/>
    </source>
</evidence>
<accession>A3IZ11</accession>
<protein>
    <submittedName>
        <fullName evidence="2">Uncharacterized protein</fullName>
    </submittedName>
</protein>
<proteinExistence type="predicted"/>
<evidence type="ECO:0000313" key="3">
    <source>
        <dbReference type="Proteomes" id="UP000003781"/>
    </source>
</evidence>
<keyword evidence="1" id="KW-0175">Coiled coil</keyword>
<dbReference type="EMBL" id="AAXW01000092">
    <property type="protein sequence ID" value="EAZ88278.1"/>
    <property type="molecule type" value="Genomic_DNA"/>
</dbReference>
<dbReference type="eggNOG" id="ENOG503290K">
    <property type="taxonomic scope" value="Bacteria"/>
</dbReference>
<dbReference type="RefSeq" id="WP_008278629.1">
    <property type="nucleotide sequence ID" value="NZ_AAXW01000092.1"/>
</dbReference>
<evidence type="ECO:0000313" key="2">
    <source>
        <dbReference type="EMBL" id="EAZ88278.1"/>
    </source>
</evidence>
<organism evidence="2 3">
    <name type="scientific">Crocosphaera chwakensis CCY0110</name>
    <dbReference type="NCBI Taxonomy" id="391612"/>
    <lineage>
        <taxon>Bacteria</taxon>
        <taxon>Bacillati</taxon>
        <taxon>Cyanobacteriota</taxon>
        <taxon>Cyanophyceae</taxon>
        <taxon>Oscillatoriophycideae</taxon>
        <taxon>Chroococcales</taxon>
        <taxon>Aphanothecaceae</taxon>
        <taxon>Crocosphaera</taxon>
        <taxon>Crocosphaera chwakensis</taxon>
    </lineage>
</organism>
<keyword evidence="3" id="KW-1185">Reference proteome</keyword>
<sequence length="285" mass="34144">MLLKMRLEQNLDLGRTFQQNLKELTDEKEIARFFKNCGGEKLVQSYIKLVEWWDSLSHDWHHKILNAPFKFIEEKLWFTLSQLNLEELQEWYKNIIERSQESFHKKGNEILSPNIWKRVASKILPKPKRTKRVLKLHQIVEEEGFQVILDKKDYHFTPESLEEFKAQVLSSVEEQPIVTENLFPFLKERNLDPLAILSPGDRAKFAERQRDELEQQVKQLIQEKQEQQEEISQLKQQNQSQQTEIEDLKQQNQQILEQNQQILEQMQEFRQFMEAAKSKDLATVK</sequence>